<evidence type="ECO:0000259" key="1">
    <source>
        <dbReference type="SMART" id="SM00903"/>
    </source>
</evidence>
<dbReference type="InterPro" id="IPR012349">
    <property type="entry name" value="Split_barrel_FMN-bd"/>
</dbReference>
<gene>
    <name evidence="2" type="ORF">LMS43_01000</name>
</gene>
<dbReference type="InterPro" id="IPR002563">
    <property type="entry name" value="Flavin_Rdtase-like_dom"/>
</dbReference>
<sequence length="204" mass="22776">MQEEYYFYEPKLGHGLKHDPINAIVGPRAIGWIGTKSSSGTLNLAPYSFFNLFNYRPPIIAFSSLGYKDSLRNVMETGVFTWNLVSRDLAEQMNLSSIEQAVPEFEFAGLTPLDARNVDAPRVGESLVSFECRLTQHLRLQDINETELDTWMVFGEVIGVHIAPSCLVEGVYNTSHAQPVLRGGGAGDYFTITEAAKFVLRRPK</sequence>
<evidence type="ECO:0000313" key="2">
    <source>
        <dbReference type="EMBL" id="MDN4119855.1"/>
    </source>
</evidence>
<proteinExistence type="predicted"/>
<feature type="domain" description="Flavin reductase like" evidence="1">
    <location>
        <begin position="25"/>
        <end position="174"/>
    </location>
</feature>
<evidence type="ECO:0000313" key="3">
    <source>
        <dbReference type="Proteomes" id="UP001168613"/>
    </source>
</evidence>
<dbReference type="RefSeq" id="WP_266122807.1">
    <property type="nucleotide sequence ID" value="NZ_JAJHNU010000001.1"/>
</dbReference>
<dbReference type="Gene3D" id="2.30.110.10">
    <property type="entry name" value="Electron Transport, Fmn-binding Protein, Chain A"/>
    <property type="match status" value="1"/>
</dbReference>
<comment type="caution">
    <text evidence="2">The sequence shown here is derived from an EMBL/GenBank/DDBJ whole genome shotgun (WGS) entry which is preliminary data.</text>
</comment>
<dbReference type="Proteomes" id="UP001168613">
    <property type="component" value="Unassembled WGS sequence"/>
</dbReference>
<organism evidence="2 3">
    <name type="scientific">Alcaligenes endophyticus</name>
    <dbReference type="NCBI Taxonomy" id="1929088"/>
    <lineage>
        <taxon>Bacteria</taxon>
        <taxon>Pseudomonadati</taxon>
        <taxon>Pseudomonadota</taxon>
        <taxon>Betaproteobacteria</taxon>
        <taxon>Burkholderiales</taxon>
        <taxon>Alcaligenaceae</taxon>
        <taxon>Alcaligenes</taxon>
    </lineage>
</organism>
<name>A0ABT8EFA1_9BURK</name>
<accession>A0ABT8EFA1</accession>
<keyword evidence="3" id="KW-1185">Reference proteome</keyword>
<reference evidence="2" key="1">
    <citation type="submission" date="2021-11" db="EMBL/GenBank/DDBJ databases">
        <title>Draft genome sequence of Alcaligenes endophyticus type strain CCUG 75668T.</title>
        <authorList>
            <person name="Salva-Serra F."/>
            <person name="Duran R.E."/>
            <person name="Seeger M."/>
            <person name="Moore E.R.B."/>
            <person name="Jaen-Luchoro D."/>
        </authorList>
    </citation>
    <scope>NUCLEOTIDE SEQUENCE</scope>
    <source>
        <strain evidence="2">CCUG 75668</strain>
    </source>
</reference>
<dbReference type="PANTHER" id="PTHR43812">
    <property type="entry name" value="BLR2425 PROTEIN"/>
    <property type="match status" value="1"/>
</dbReference>
<protein>
    <submittedName>
        <fullName evidence="2">Flavin reductase family protein</fullName>
    </submittedName>
</protein>
<dbReference type="SMART" id="SM00903">
    <property type="entry name" value="Flavin_Reduct"/>
    <property type="match status" value="1"/>
</dbReference>
<dbReference type="Pfam" id="PF01613">
    <property type="entry name" value="Flavin_Reduct"/>
    <property type="match status" value="1"/>
</dbReference>
<dbReference type="EMBL" id="JAJHNU010000001">
    <property type="protein sequence ID" value="MDN4119855.1"/>
    <property type="molecule type" value="Genomic_DNA"/>
</dbReference>
<dbReference type="SUPFAM" id="SSF50475">
    <property type="entry name" value="FMN-binding split barrel"/>
    <property type="match status" value="1"/>
</dbReference>
<dbReference type="PANTHER" id="PTHR43812:SF2">
    <property type="entry name" value="FLAVIN REDUCTASE LIKE DOMAIN-CONTAINING PROTEIN"/>
    <property type="match status" value="1"/>
</dbReference>